<evidence type="ECO:0000313" key="1">
    <source>
        <dbReference type="EMBL" id="MDQ0154596.1"/>
    </source>
</evidence>
<organism evidence="1 2">
    <name type="scientific">Anoxybacillus andreesenii</name>
    <dbReference type="NCBI Taxonomy" id="1325932"/>
    <lineage>
        <taxon>Bacteria</taxon>
        <taxon>Bacillati</taxon>
        <taxon>Bacillota</taxon>
        <taxon>Bacilli</taxon>
        <taxon>Bacillales</taxon>
        <taxon>Anoxybacillaceae</taxon>
        <taxon>Anoxybacillus</taxon>
    </lineage>
</organism>
<keyword evidence="2" id="KW-1185">Reference proteome</keyword>
<sequence length="65" mass="7575">MANQDKSQLNVRVSVETIKKLNEIVEFYQENTKIGKVHKGDVLSDIIDKSHEVMMKQKLNKRPHL</sequence>
<dbReference type="RefSeq" id="WP_307149199.1">
    <property type="nucleotide sequence ID" value="NZ_JAUSTU010000003.1"/>
</dbReference>
<name>A0ABT9V0W2_9BACL</name>
<gene>
    <name evidence="1" type="ORF">J2S07_000900</name>
</gene>
<dbReference type="Proteomes" id="UP001231362">
    <property type="component" value="Unassembled WGS sequence"/>
</dbReference>
<dbReference type="EMBL" id="JAUSTU010000003">
    <property type="protein sequence ID" value="MDQ0154596.1"/>
    <property type="molecule type" value="Genomic_DNA"/>
</dbReference>
<evidence type="ECO:0000313" key="2">
    <source>
        <dbReference type="Proteomes" id="UP001231362"/>
    </source>
</evidence>
<proteinExistence type="predicted"/>
<reference evidence="1 2" key="1">
    <citation type="submission" date="2023-07" db="EMBL/GenBank/DDBJ databases">
        <title>Genomic Encyclopedia of Type Strains, Phase IV (KMG-IV): sequencing the most valuable type-strain genomes for metagenomic binning, comparative biology and taxonomic classification.</title>
        <authorList>
            <person name="Goeker M."/>
        </authorList>
    </citation>
    <scope>NUCLEOTIDE SEQUENCE [LARGE SCALE GENOMIC DNA]</scope>
    <source>
        <strain evidence="1 2">DSM 23948</strain>
    </source>
</reference>
<comment type="caution">
    <text evidence="1">The sequence shown here is derived from an EMBL/GenBank/DDBJ whole genome shotgun (WGS) entry which is preliminary data.</text>
</comment>
<protein>
    <submittedName>
        <fullName evidence="1">Uncharacterized protein</fullName>
    </submittedName>
</protein>
<accession>A0ABT9V0W2</accession>